<dbReference type="PANTHER" id="PTHR21327:SF18">
    <property type="entry name" value="3,4-DIHYDROXY-2-BUTANONE 4-PHOSPHATE SYNTHASE"/>
    <property type="match status" value="1"/>
</dbReference>
<dbReference type="Gene3D" id="3.40.50.10990">
    <property type="entry name" value="GTP cyclohydrolase II"/>
    <property type="match status" value="1"/>
</dbReference>
<comment type="similarity">
    <text evidence="10">Belongs to the DHBP synthase family.</text>
</comment>
<dbReference type="Pfam" id="PF00926">
    <property type="entry name" value="DHBP_synthase"/>
    <property type="match status" value="1"/>
</dbReference>
<comment type="catalytic activity">
    <reaction evidence="1 10">
        <text>D-ribulose 5-phosphate = (2S)-2-hydroxy-3-oxobutyl phosphate + formate + H(+)</text>
        <dbReference type="Rhea" id="RHEA:18457"/>
        <dbReference type="ChEBI" id="CHEBI:15378"/>
        <dbReference type="ChEBI" id="CHEBI:15740"/>
        <dbReference type="ChEBI" id="CHEBI:58121"/>
        <dbReference type="ChEBI" id="CHEBI:58830"/>
        <dbReference type="EC" id="4.1.99.12"/>
    </reaction>
</comment>
<evidence type="ECO:0000256" key="9">
    <source>
        <dbReference type="ARBA" id="ARBA00022723"/>
    </source>
</evidence>
<dbReference type="InterPro" id="IPR017945">
    <property type="entry name" value="DHBP_synth_RibB-like_a/b_dom"/>
</dbReference>
<keyword evidence="13" id="KW-1185">Reference proteome</keyword>
<comment type="subunit">
    <text evidence="10">Homodimer.</text>
</comment>
<dbReference type="PANTHER" id="PTHR21327">
    <property type="entry name" value="GTP CYCLOHYDROLASE II-RELATED"/>
    <property type="match status" value="1"/>
</dbReference>
<gene>
    <name evidence="10 12" type="primary">ribB</name>
    <name evidence="12" type="ORF">GCM10023230_20380</name>
</gene>
<dbReference type="SUPFAM" id="SSF55821">
    <property type="entry name" value="YrdC/RibB"/>
    <property type="match status" value="1"/>
</dbReference>
<feature type="binding site" evidence="10">
    <location>
        <position position="33"/>
    </location>
    <ligand>
        <name>Mg(2+)</name>
        <dbReference type="ChEBI" id="CHEBI:18420"/>
        <label>2</label>
    </ligand>
</feature>
<feature type="binding site" evidence="10">
    <location>
        <begin position="32"/>
        <end position="33"/>
    </location>
    <ligand>
        <name>D-ribulose 5-phosphate</name>
        <dbReference type="ChEBI" id="CHEBI:58121"/>
    </ligand>
</feature>
<dbReference type="Gene3D" id="3.90.870.10">
    <property type="entry name" value="DHBP synthase"/>
    <property type="match status" value="1"/>
</dbReference>
<evidence type="ECO:0000256" key="5">
    <source>
        <dbReference type="ARBA" id="ARBA00008976"/>
    </source>
</evidence>
<reference evidence="13" key="1">
    <citation type="journal article" date="2019" name="Int. J. Syst. Evol. Microbiol.">
        <title>The Global Catalogue of Microorganisms (GCM) 10K type strain sequencing project: providing services to taxonomists for standard genome sequencing and annotation.</title>
        <authorList>
            <consortium name="The Broad Institute Genomics Platform"/>
            <consortium name="The Broad Institute Genome Sequencing Center for Infectious Disease"/>
            <person name="Wu L."/>
            <person name="Ma J."/>
        </authorList>
    </citation>
    <scope>NUCLEOTIDE SEQUENCE [LARGE SCALE GENOMIC DNA]</scope>
    <source>
        <strain evidence="13">JCM 18198</strain>
    </source>
</reference>
<dbReference type="InterPro" id="IPR036144">
    <property type="entry name" value="RibA-like_sf"/>
</dbReference>
<dbReference type="Proteomes" id="UP001500141">
    <property type="component" value="Unassembled WGS sequence"/>
</dbReference>
<protein>
    <recommendedName>
        <fullName evidence="7 10">3,4-dihydroxy-2-butanone 4-phosphate synthase</fullName>
        <shortName evidence="10">DHBP synthase</shortName>
        <ecNumber evidence="6 10">4.1.99.12</ecNumber>
    </recommendedName>
</protein>
<feature type="domain" description="GTP cyclohydrolase II" evidence="11">
    <location>
        <begin position="217"/>
        <end position="375"/>
    </location>
</feature>
<dbReference type="Pfam" id="PF00925">
    <property type="entry name" value="GTP_cyclohydro2"/>
    <property type="match status" value="1"/>
</dbReference>
<dbReference type="SUPFAM" id="SSF142695">
    <property type="entry name" value="RibA-like"/>
    <property type="match status" value="1"/>
</dbReference>
<evidence type="ECO:0000313" key="12">
    <source>
        <dbReference type="EMBL" id="GAA4770191.1"/>
    </source>
</evidence>
<name>A0ABP8ZZ42_9FLAO</name>
<keyword evidence="10" id="KW-0460">Magnesium</keyword>
<comment type="cofactor">
    <cofactor evidence="10">
        <name>Mg(2+)</name>
        <dbReference type="ChEBI" id="CHEBI:18420"/>
    </cofactor>
    <cofactor evidence="10">
        <name>Mn(2+)</name>
        <dbReference type="ChEBI" id="CHEBI:29035"/>
    </cofactor>
    <text evidence="10">Binds 2 divalent metal cations per subunit. Magnesium or manganese.</text>
</comment>
<feature type="binding site" evidence="10">
    <location>
        <position position="37"/>
    </location>
    <ligand>
        <name>D-ribulose 5-phosphate</name>
        <dbReference type="ChEBI" id="CHEBI:58121"/>
    </ligand>
</feature>
<dbReference type="InterPro" id="IPR032677">
    <property type="entry name" value="GTP_cyclohydro_II"/>
</dbReference>
<dbReference type="HAMAP" id="MF_00180">
    <property type="entry name" value="RibB"/>
    <property type="match status" value="1"/>
</dbReference>
<evidence type="ECO:0000256" key="10">
    <source>
        <dbReference type="HAMAP-Rule" id="MF_00180"/>
    </source>
</evidence>
<feature type="site" description="Essential for catalytic activity" evidence="10">
    <location>
        <position position="132"/>
    </location>
</feature>
<feature type="binding site" evidence="10">
    <location>
        <position position="33"/>
    </location>
    <ligand>
        <name>Mg(2+)</name>
        <dbReference type="ChEBI" id="CHEBI:18420"/>
        <label>1</label>
    </ligand>
</feature>
<dbReference type="RefSeq" id="WP_264542331.1">
    <property type="nucleotide sequence ID" value="NZ_BAABIP010000017.1"/>
</dbReference>
<accession>A0ABP8ZZ42</accession>
<keyword evidence="10" id="KW-0464">Manganese</keyword>
<dbReference type="EC" id="4.1.99.12" evidence="6 10"/>
<evidence type="ECO:0000256" key="1">
    <source>
        <dbReference type="ARBA" id="ARBA00000141"/>
    </source>
</evidence>
<comment type="function">
    <text evidence="2 10">Catalyzes the conversion of D-ribulose 5-phosphate to formate and 3,4-dihydroxy-2-butanone 4-phosphate.</text>
</comment>
<dbReference type="NCBIfam" id="TIGR00506">
    <property type="entry name" value="ribB"/>
    <property type="match status" value="1"/>
</dbReference>
<feature type="binding site" evidence="10">
    <location>
        <begin position="146"/>
        <end position="150"/>
    </location>
    <ligand>
        <name>D-ribulose 5-phosphate</name>
        <dbReference type="ChEBI" id="CHEBI:58121"/>
    </ligand>
</feature>
<dbReference type="PIRSF" id="PIRSF001259">
    <property type="entry name" value="RibA"/>
    <property type="match status" value="1"/>
</dbReference>
<keyword evidence="8 10" id="KW-0686">Riboflavin biosynthesis</keyword>
<comment type="caution">
    <text evidence="12">The sequence shown here is derived from an EMBL/GenBank/DDBJ whole genome shotgun (WGS) entry which is preliminary data.</text>
</comment>
<evidence type="ECO:0000256" key="8">
    <source>
        <dbReference type="ARBA" id="ARBA00022619"/>
    </source>
</evidence>
<evidence type="ECO:0000313" key="13">
    <source>
        <dbReference type="Proteomes" id="UP001500141"/>
    </source>
</evidence>
<evidence type="ECO:0000256" key="3">
    <source>
        <dbReference type="ARBA" id="ARBA00004904"/>
    </source>
</evidence>
<comment type="pathway">
    <text evidence="3 10">Cofactor biosynthesis; riboflavin biosynthesis; 2-hydroxy-3-oxobutyl phosphate from D-ribulose 5-phosphate: step 1/1.</text>
</comment>
<organism evidence="12 13">
    <name type="scientific">Flavobacterium hankyongi</name>
    <dbReference type="NCBI Taxonomy" id="1176532"/>
    <lineage>
        <taxon>Bacteria</taxon>
        <taxon>Pseudomonadati</taxon>
        <taxon>Bacteroidota</taxon>
        <taxon>Flavobacteriia</taxon>
        <taxon>Flavobacteriales</taxon>
        <taxon>Flavobacteriaceae</taxon>
        <taxon>Flavobacterium</taxon>
    </lineage>
</organism>
<evidence type="ECO:0000259" key="11">
    <source>
        <dbReference type="Pfam" id="PF00925"/>
    </source>
</evidence>
<evidence type="ECO:0000256" key="7">
    <source>
        <dbReference type="ARBA" id="ARBA00018836"/>
    </source>
</evidence>
<proteinExistence type="inferred from homology"/>
<sequence length="377" mass="41786">METNTIKLNTIEEAIDDIRQGKVIIVVDDEDRENEGDFLAAAEKITPEMINFMATHGRGLICAPLTESRCKELGLRPMVTNNTDHMETAFTVSVDLKGHGVTTGISASDRAKTVQALIDPNTKPFDLARPGHIFPLIAKQGGVLRRTGHTEAAIDFARLAGFKPAGVIVEIMNEDGSMARLPQLVEVAQKFDLKLVSIEALVAYRMQHDSLIVKKEDFDIQTRFGTFRMRAYEQTTNKQIHIALTKGTWNSGEAVLTRINSSQVNNDLLGTLTTNADKQLDDMFKVINEQGKGAVIFINQDMQSVSLLNRINELKDLQSKGEMKAPKIVIDSKDYGIGAQILHDIDITKIRLVSNTEVGKRVGMIGYGLEIVEYVNY</sequence>
<feature type="site" description="Essential for catalytic activity" evidence="10">
    <location>
        <position position="170"/>
    </location>
</feature>
<comment type="similarity">
    <text evidence="5">In the C-terminal section; belongs to the GTP cyclohydrolase II family.</text>
</comment>
<keyword evidence="9 10" id="KW-0479">Metal-binding</keyword>
<dbReference type="InterPro" id="IPR000422">
    <property type="entry name" value="DHBP_synthase_RibB"/>
</dbReference>
<keyword evidence="10" id="KW-0456">Lyase</keyword>
<feature type="binding site" evidence="10">
    <location>
        <position position="149"/>
    </location>
    <ligand>
        <name>Mg(2+)</name>
        <dbReference type="ChEBI" id="CHEBI:18420"/>
        <label>2</label>
    </ligand>
</feature>
<evidence type="ECO:0000256" key="2">
    <source>
        <dbReference type="ARBA" id="ARBA00002284"/>
    </source>
</evidence>
<evidence type="ECO:0000256" key="6">
    <source>
        <dbReference type="ARBA" id="ARBA00012153"/>
    </source>
</evidence>
<comment type="similarity">
    <text evidence="4">In the N-terminal section; belongs to the DHBP synthase family.</text>
</comment>
<evidence type="ECO:0000256" key="4">
    <source>
        <dbReference type="ARBA" id="ARBA00005520"/>
    </source>
</evidence>
<dbReference type="EMBL" id="BAABIP010000017">
    <property type="protein sequence ID" value="GAA4770191.1"/>
    <property type="molecule type" value="Genomic_DNA"/>
</dbReference>